<dbReference type="InterPro" id="IPR036056">
    <property type="entry name" value="Fibrinogen-like_C"/>
</dbReference>
<dbReference type="NCBIfam" id="NF040941">
    <property type="entry name" value="GGGWT_bact"/>
    <property type="match status" value="1"/>
</dbReference>
<evidence type="ECO:0000259" key="1">
    <source>
        <dbReference type="PROSITE" id="PS51406"/>
    </source>
</evidence>
<dbReference type="GO" id="GO:0005615">
    <property type="term" value="C:extracellular space"/>
    <property type="evidence" value="ECO:0007669"/>
    <property type="project" value="TreeGrafter"/>
</dbReference>
<comment type="caution">
    <text evidence="2">The sequence shown here is derived from an EMBL/GenBank/DDBJ whole genome shotgun (WGS) entry which is preliminary data.</text>
</comment>
<dbReference type="AlphaFoldDB" id="A0AAD4PPN4"/>
<proteinExistence type="predicted"/>
<gene>
    <name evidence="2" type="ORF">KR093_011364</name>
</gene>
<dbReference type="PANTHER" id="PTHR19143:SF458">
    <property type="entry name" value="FIBRINOGEN C-TERMINAL DOMAIN-CONTAINING PROTEIN-RELATED"/>
    <property type="match status" value="1"/>
</dbReference>
<feature type="non-terminal residue" evidence="2">
    <location>
        <position position="219"/>
    </location>
</feature>
<dbReference type="CDD" id="cd00087">
    <property type="entry name" value="FReD"/>
    <property type="match status" value="1"/>
</dbReference>
<protein>
    <recommendedName>
        <fullName evidence="1">Fibrinogen C-terminal domain-containing protein</fullName>
    </recommendedName>
</protein>
<evidence type="ECO:0000313" key="3">
    <source>
        <dbReference type="Proteomes" id="UP001200034"/>
    </source>
</evidence>
<accession>A0AAD4PPN4</accession>
<sequence>ITETKEQNPTYCRNCVNITADGWSNGIYEILLPSYSSKPFRVACDTETRGGGWTIILRRSDGTENFYRGWNAYKNGFGNLDGEFFLGLEKIHALTSDTSMELLVLLEDFDGDKRYESYQRFGIAGEDEGYALNTLSKGEGTAGDSLEKHFKLKFSTFDRNIETQTCGAFFNAAWWYHNCHESQLTGLHGNHEHGFGINWYTFRGHKYSMKKAVMMIRPR</sequence>
<dbReference type="EMBL" id="JAJJHW010001127">
    <property type="protein sequence ID" value="KAH8378438.1"/>
    <property type="molecule type" value="Genomic_DNA"/>
</dbReference>
<dbReference type="InterPro" id="IPR014716">
    <property type="entry name" value="Fibrinogen_a/b/g_C_1"/>
</dbReference>
<reference evidence="2" key="1">
    <citation type="journal article" date="2021" name="Mol. Ecol. Resour.">
        <title>Phylogenomic analyses of the genus Drosophila reveals genomic signals of climate adaptation.</title>
        <authorList>
            <person name="Li F."/>
            <person name="Rane R.V."/>
            <person name="Luria V."/>
            <person name="Xiong Z."/>
            <person name="Chen J."/>
            <person name="Li Z."/>
            <person name="Catullo R.A."/>
            <person name="Griffin P.C."/>
            <person name="Schiffer M."/>
            <person name="Pearce S."/>
            <person name="Lee S.F."/>
            <person name="McElroy K."/>
            <person name="Stocker A."/>
            <person name="Shirriffs J."/>
            <person name="Cockerell F."/>
            <person name="Coppin C."/>
            <person name="Sgro C.M."/>
            <person name="Karger A."/>
            <person name="Cain J.W."/>
            <person name="Weber J.A."/>
            <person name="Santpere G."/>
            <person name="Kirschner M.W."/>
            <person name="Hoffmann A.A."/>
            <person name="Oakeshott J.G."/>
            <person name="Zhang G."/>
        </authorList>
    </citation>
    <scope>NUCLEOTIDE SEQUENCE</scope>
    <source>
        <strain evidence="2">BGI-SZ-2011g</strain>
    </source>
</reference>
<dbReference type="Gene3D" id="3.90.215.10">
    <property type="entry name" value="Gamma Fibrinogen, chain A, domain 1"/>
    <property type="match status" value="1"/>
</dbReference>
<keyword evidence="3" id="KW-1185">Reference proteome</keyword>
<organism evidence="2 3">
    <name type="scientific">Drosophila rubida</name>
    <dbReference type="NCBI Taxonomy" id="30044"/>
    <lineage>
        <taxon>Eukaryota</taxon>
        <taxon>Metazoa</taxon>
        <taxon>Ecdysozoa</taxon>
        <taxon>Arthropoda</taxon>
        <taxon>Hexapoda</taxon>
        <taxon>Insecta</taxon>
        <taxon>Pterygota</taxon>
        <taxon>Neoptera</taxon>
        <taxon>Endopterygota</taxon>
        <taxon>Diptera</taxon>
        <taxon>Brachycera</taxon>
        <taxon>Muscomorpha</taxon>
        <taxon>Ephydroidea</taxon>
        <taxon>Drosophilidae</taxon>
        <taxon>Drosophila</taxon>
    </lineage>
</organism>
<evidence type="ECO:0000313" key="2">
    <source>
        <dbReference type="EMBL" id="KAH8378438.1"/>
    </source>
</evidence>
<feature type="domain" description="Fibrinogen C-terminal" evidence="1">
    <location>
        <begin position="6"/>
        <end position="219"/>
    </location>
</feature>
<dbReference type="SMART" id="SM00186">
    <property type="entry name" value="FBG"/>
    <property type="match status" value="1"/>
</dbReference>
<feature type="non-terminal residue" evidence="2">
    <location>
        <position position="1"/>
    </location>
</feature>
<dbReference type="Pfam" id="PF00147">
    <property type="entry name" value="Fibrinogen_C"/>
    <property type="match status" value="1"/>
</dbReference>
<dbReference type="PROSITE" id="PS51406">
    <property type="entry name" value="FIBRINOGEN_C_2"/>
    <property type="match status" value="1"/>
</dbReference>
<dbReference type="PANTHER" id="PTHR19143">
    <property type="entry name" value="FIBRINOGEN/TENASCIN/ANGIOPOEITIN"/>
    <property type="match status" value="1"/>
</dbReference>
<dbReference type="SUPFAM" id="SSF56496">
    <property type="entry name" value="Fibrinogen C-terminal domain-like"/>
    <property type="match status" value="1"/>
</dbReference>
<name>A0AAD4PPN4_9MUSC</name>
<dbReference type="Proteomes" id="UP001200034">
    <property type="component" value="Unassembled WGS sequence"/>
</dbReference>
<dbReference type="InterPro" id="IPR050373">
    <property type="entry name" value="Fibrinogen_C-term_domain"/>
</dbReference>
<dbReference type="InterPro" id="IPR002181">
    <property type="entry name" value="Fibrinogen_a/b/g_C_dom"/>
</dbReference>